<feature type="active site" description="Proton donor" evidence="4">
    <location>
        <position position="50"/>
    </location>
</feature>
<gene>
    <name evidence="8" type="ORF">KC717_03530</name>
</gene>
<feature type="domain" description="NADP-dependent oxidoreductase" evidence="7">
    <location>
        <begin position="16"/>
        <end position="258"/>
    </location>
</feature>
<dbReference type="Pfam" id="PF00248">
    <property type="entry name" value="Aldo_ket_red"/>
    <property type="match status" value="1"/>
</dbReference>
<evidence type="ECO:0000256" key="1">
    <source>
        <dbReference type="ARBA" id="ARBA00007905"/>
    </source>
</evidence>
<evidence type="ECO:0000259" key="7">
    <source>
        <dbReference type="Pfam" id="PF00248"/>
    </source>
</evidence>
<evidence type="ECO:0000256" key="2">
    <source>
        <dbReference type="ARBA" id="ARBA00022857"/>
    </source>
</evidence>
<dbReference type="FunFam" id="3.20.20.100:FF:000015">
    <property type="entry name" value="Oxidoreductase, aldo/keto reductase family"/>
    <property type="match status" value="1"/>
</dbReference>
<dbReference type="Gene3D" id="3.20.20.100">
    <property type="entry name" value="NADP-dependent oxidoreductase domain"/>
    <property type="match status" value="1"/>
</dbReference>
<evidence type="ECO:0000256" key="6">
    <source>
        <dbReference type="PIRSR" id="PIRSR000097-3"/>
    </source>
</evidence>
<dbReference type="CDD" id="cd19071">
    <property type="entry name" value="AKR_AKR1-5-like"/>
    <property type="match status" value="1"/>
</dbReference>
<dbReference type="PANTHER" id="PTHR43827">
    <property type="entry name" value="2,5-DIKETO-D-GLUCONIC ACID REDUCTASE"/>
    <property type="match status" value="1"/>
</dbReference>
<dbReference type="InterPro" id="IPR018170">
    <property type="entry name" value="Aldo/ket_reductase_CS"/>
</dbReference>
<keyword evidence="3" id="KW-0560">Oxidoreductase</keyword>
<sequence length="292" mass="33581">MNPTATLNNSLKIPYLGFGTWKLSSGKETYDAVRYALDVGYRHIDTAQFYGNEADVGKAVHESNISREEIFVVSKVAISNFGYEQTIKSVEESLNKAKLDYFDLFLLHFPVQQLRIESYKALEKLHSEGKLRSIGVSNFTIEHLEELVDETGIIPAVNQVEFSPYLNQKELHEYCKEKGIQLEAYSPLTQGVKLNDPKLTKIAEKYNKSTAQILIKWCLQHEIVVIPKSSNPERIKQNFQMFDFEILQEDMNALDGFNENFRNSWNPEDKKQLSTFSNGVIRKLSKLKTRML</sequence>
<evidence type="ECO:0000313" key="8">
    <source>
        <dbReference type="EMBL" id="MCA9385695.1"/>
    </source>
</evidence>
<dbReference type="PANTHER" id="PTHR43827:SF3">
    <property type="entry name" value="NADP-DEPENDENT OXIDOREDUCTASE DOMAIN-CONTAINING PROTEIN"/>
    <property type="match status" value="1"/>
</dbReference>
<dbReference type="PROSITE" id="PS00063">
    <property type="entry name" value="ALDOKETO_REDUCTASE_3"/>
    <property type="match status" value="1"/>
</dbReference>
<dbReference type="GO" id="GO:0016616">
    <property type="term" value="F:oxidoreductase activity, acting on the CH-OH group of donors, NAD or NADP as acceptor"/>
    <property type="evidence" value="ECO:0007669"/>
    <property type="project" value="UniProtKB-ARBA"/>
</dbReference>
<dbReference type="Proteomes" id="UP000754563">
    <property type="component" value="Unassembled WGS sequence"/>
</dbReference>
<comment type="caution">
    <text evidence="8">The sequence shown here is derived from an EMBL/GenBank/DDBJ whole genome shotgun (WGS) entry which is preliminary data.</text>
</comment>
<dbReference type="EMBL" id="JAGQLH010000037">
    <property type="protein sequence ID" value="MCA9385695.1"/>
    <property type="molecule type" value="Genomic_DNA"/>
</dbReference>
<proteinExistence type="inferred from homology"/>
<reference evidence="8" key="1">
    <citation type="submission" date="2020-04" db="EMBL/GenBank/DDBJ databases">
        <authorList>
            <person name="Zhang T."/>
        </authorList>
    </citation>
    <scope>NUCLEOTIDE SEQUENCE</scope>
    <source>
        <strain evidence="8">HKST-UBA11</strain>
    </source>
</reference>
<dbReference type="SUPFAM" id="SSF51430">
    <property type="entry name" value="NAD(P)-linked oxidoreductase"/>
    <property type="match status" value="1"/>
</dbReference>
<protein>
    <submittedName>
        <fullName evidence="8">Aldo/keto reductase</fullName>
    </submittedName>
</protein>
<comment type="similarity">
    <text evidence="1">Belongs to the aldo/keto reductase family.</text>
</comment>
<name>A0A955L8P1_9BACT</name>
<keyword evidence="2" id="KW-0521">NADP</keyword>
<dbReference type="PIRSF" id="PIRSF000097">
    <property type="entry name" value="AKR"/>
    <property type="match status" value="1"/>
</dbReference>
<dbReference type="InterPro" id="IPR036812">
    <property type="entry name" value="NAD(P)_OxRdtase_dom_sf"/>
</dbReference>
<organism evidence="8 9">
    <name type="scientific">Candidatus Dojkabacteria bacterium</name>
    <dbReference type="NCBI Taxonomy" id="2099670"/>
    <lineage>
        <taxon>Bacteria</taxon>
        <taxon>Candidatus Dojkabacteria</taxon>
    </lineage>
</organism>
<dbReference type="PRINTS" id="PR00069">
    <property type="entry name" value="ALDKETRDTASE"/>
</dbReference>
<dbReference type="PROSITE" id="PS00798">
    <property type="entry name" value="ALDOKETO_REDUCTASE_1"/>
    <property type="match status" value="1"/>
</dbReference>
<evidence type="ECO:0000313" key="9">
    <source>
        <dbReference type="Proteomes" id="UP000754563"/>
    </source>
</evidence>
<feature type="binding site" evidence="5">
    <location>
        <position position="108"/>
    </location>
    <ligand>
        <name>substrate</name>
    </ligand>
</feature>
<accession>A0A955L8P1</accession>
<evidence type="ECO:0000256" key="5">
    <source>
        <dbReference type="PIRSR" id="PIRSR000097-2"/>
    </source>
</evidence>
<dbReference type="InterPro" id="IPR020471">
    <property type="entry name" value="AKR"/>
</dbReference>
<dbReference type="InterPro" id="IPR023210">
    <property type="entry name" value="NADP_OxRdtase_dom"/>
</dbReference>
<reference evidence="8" key="2">
    <citation type="journal article" date="2021" name="Microbiome">
        <title>Successional dynamics and alternative stable states in a saline activated sludge microbial community over 9 years.</title>
        <authorList>
            <person name="Wang Y."/>
            <person name="Ye J."/>
            <person name="Ju F."/>
            <person name="Liu L."/>
            <person name="Boyd J.A."/>
            <person name="Deng Y."/>
            <person name="Parks D.H."/>
            <person name="Jiang X."/>
            <person name="Yin X."/>
            <person name="Woodcroft B.J."/>
            <person name="Tyson G.W."/>
            <person name="Hugenholtz P."/>
            <person name="Polz M.F."/>
            <person name="Zhang T."/>
        </authorList>
    </citation>
    <scope>NUCLEOTIDE SEQUENCE</scope>
    <source>
        <strain evidence="8">HKST-UBA11</strain>
    </source>
</reference>
<dbReference type="AlphaFoldDB" id="A0A955L8P1"/>
<evidence type="ECO:0000256" key="3">
    <source>
        <dbReference type="ARBA" id="ARBA00023002"/>
    </source>
</evidence>
<feature type="site" description="Lowers pKa of active site Tyr" evidence="6">
    <location>
        <position position="75"/>
    </location>
</feature>
<evidence type="ECO:0000256" key="4">
    <source>
        <dbReference type="PIRSR" id="PIRSR000097-1"/>
    </source>
</evidence>